<sequence length="671" mass="73703">MGRRPNKALTQGADAVRAALQLEIKAADIQNFGQKELLRLQSRVGLGEEWGVVEFPSEWMPPGVCRAHRILDLKKMMRLADLNDEDDGAIALVTIMRYALVCFFVPMAGQGSGAIVLAPTSLASAIKEACNIAKLALGCSQNRRGYIFARIDASCMATIRGRAKLRTELNRMLKLVQRGLWNDAPSGTGSDELLLQTEKPDGNDSPKSSPFPPLPDTFVGAVGWRAAWYVNEFEPVLLKCVADLVEAMQVPRIAGSSKHAHESRVSRLAKNYLAKYRWLDVSGKLITELPFKLNFSGAGNRETFCWPPKTLSHVQSLVALAQALHLVIFLLSTGGRISEALSLQLENLLRSAADGALVDGRTYKLEFSNDGAPRDWPLPDLAVRALVRQCEIRRLSTALSLEGVSKINGIAIEQPNLWASLRSGQEINSSYNNILESAVEILGLTEELAGSSIHAHRFRKTIARLIALAVVGAPKILMDLFGHNSIEMTILYILSDPDIRAEMEEVARAQVIMMAEEAIVDAENCGGPAAEPLRRAVRAERVRLGREFGEEDLQSLADTLTLSGTYWQLVRPGVICTKLPQQAGACNQRRGTPEPARCRSHCSVRLEMGALRDDVDRSIEEAVRHLQDCQIVDDVIGAEMWRGQIAANLNRFPDLKMKWSSHPAVSGALNS</sequence>
<evidence type="ECO:0000259" key="3">
    <source>
        <dbReference type="PROSITE" id="PS51898"/>
    </source>
</evidence>
<reference evidence="4 5" key="1">
    <citation type="submission" date="2023-07" db="EMBL/GenBank/DDBJ databases">
        <authorList>
            <person name="Peeters C."/>
        </authorList>
    </citation>
    <scope>NUCLEOTIDE SEQUENCE [LARGE SCALE GENOMIC DNA]</scope>
    <source>
        <strain evidence="4 5">R-77569</strain>
    </source>
</reference>
<keyword evidence="5" id="KW-1185">Reference proteome</keyword>
<dbReference type="SUPFAM" id="SSF56349">
    <property type="entry name" value="DNA breaking-rejoining enzymes"/>
    <property type="match status" value="1"/>
</dbReference>
<gene>
    <name evidence="4" type="ORF">R77569_00462</name>
</gene>
<evidence type="ECO:0000256" key="2">
    <source>
        <dbReference type="SAM" id="MobiDB-lite"/>
    </source>
</evidence>
<evidence type="ECO:0000313" key="4">
    <source>
        <dbReference type="EMBL" id="CAJ0851260.1"/>
    </source>
</evidence>
<proteinExistence type="predicted"/>
<dbReference type="EMBL" id="CAUDKV010000001">
    <property type="protein sequence ID" value="CAJ0851260.1"/>
    <property type="molecule type" value="Genomic_DNA"/>
</dbReference>
<accession>A0ABM9KF67</accession>
<feature type="domain" description="Tyr recombinase" evidence="3">
    <location>
        <begin position="304"/>
        <end position="505"/>
    </location>
</feature>
<dbReference type="CDD" id="cd00397">
    <property type="entry name" value="DNA_BRE_C"/>
    <property type="match status" value="1"/>
</dbReference>
<organism evidence="4 5">
    <name type="scientific">Ralstonia mannitolilytica</name>
    <dbReference type="NCBI Taxonomy" id="105219"/>
    <lineage>
        <taxon>Bacteria</taxon>
        <taxon>Pseudomonadati</taxon>
        <taxon>Pseudomonadota</taxon>
        <taxon>Betaproteobacteria</taxon>
        <taxon>Burkholderiales</taxon>
        <taxon>Burkholderiaceae</taxon>
        <taxon>Ralstonia</taxon>
    </lineage>
</organism>
<dbReference type="PROSITE" id="PS51898">
    <property type="entry name" value="TYR_RECOMBINASE"/>
    <property type="match status" value="1"/>
</dbReference>
<keyword evidence="1" id="KW-0233">DNA recombination</keyword>
<dbReference type="Proteomes" id="UP001190452">
    <property type="component" value="Unassembled WGS sequence"/>
</dbReference>
<comment type="caution">
    <text evidence="4">The sequence shown here is derived from an EMBL/GenBank/DDBJ whole genome shotgun (WGS) entry which is preliminary data.</text>
</comment>
<dbReference type="InterPro" id="IPR013762">
    <property type="entry name" value="Integrase-like_cat_sf"/>
</dbReference>
<dbReference type="Pfam" id="PF00589">
    <property type="entry name" value="Phage_integrase"/>
    <property type="match status" value="1"/>
</dbReference>
<dbReference type="Gene3D" id="1.10.443.10">
    <property type="entry name" value="Intergrase catalytic core"/>
    <property type="match status" value="1"/>
</dbReference>
<dbReference type="InterPro" id="IPR011010">
    <property type="entry name" value="DNA_brk_join_enz"/>
</dbReference>
<evidence type="ECO:0000256" key="1">
    <source>
        <dbReference type="ARBA" id="ARBA00023172"/>
    </source>
</evidence>
<feature type="region of interest" description="Disordered" evidence="2">
    <location>
        <begin position="187"/>
        <end position="212"/>
    </location>
</feature>
<protein>
    <recommendedName>
        <fullName evidence="3">Tyr recombinase domain-containing protein</fullName>
    </recommendedName>
</protein>
<name>A0ABM9KF67_9RALS</name>
<evidence type="ECO:0000313" key="5">
    <source>
        <dbReference type="Proteomes" id="UP001190452"/>
    </source>
</evidence>
<dbReference type="InterPro" id="IPR002104">
    <property type="entry name" value="Integrase_catalytic"/>
</dbReference>